<protein>
    <recommendedName>
        <fullName evidence="10">General negative regulator of transcription subunit</fullName>
    </recommendedName>
</protein>
<organism evidence="16 17">
    <name type="scientific">Mortierella alpina</name>
    <name type="common">Oleaginous fungus</name>
    <name type="synonym">Mortierella renispora</name>
    <dbReference type="NCBI Taxonomy" id="64518"/>
    <lineage>
        <taxon>Eukaryota</taxon>
        <taxon>Fungi</taxon>
        <taxon>Fungi incertae sedis</taxon>
        <taxon>Mucoromycota</taxon>
        <taxon>Mortierellomycotina</taxon>
        <taxon>Mortierellomycetes</taxon>
        <taxon>Mortierellales</taxon>
        <taxon>Mortierellaceae</taxon>
        <taxon>Mortierella</taxon>
    </lineage>
</organism>
<feature type="domain" description="NOT2/NOT3/NOT5 C-terminal" evidence="15">
    <location>
        <begin position="647"/>
        <end position="774"/>
    </location>
</feature>
<comment type="similarity">
    <text evidence="3 10">Belongs to the CNOT2/3/5 family.</text>
</comment>
<keyword evidence="11" id="KW-0175">Coiled coil</keyword>
<dbReference type="Pfam" id="PF04153">
    <property type="entry name" value="NOT2_3_5_C"/>
    <property type="match status" value="1"/>
</dbReference>
<evidence type="ECO:0000259" key="14">
    <source>
        <dbReference type="Pfam" id="PF04065"/>
    </source>
</evidence>
<keyword evidence="6" id="KW-0597">Phosphoprotein</keyword>
<dbReference type="GO" id="GO:0030015">
    <property type="term" value="C:CCR4-NOT core complex"/>
    <property type="evidence" value="ECO:0007669"/>
    <property type="project" value="UniProtKB-UniRule"/>
</dbReference>
<comment type="caution">
    <text evidence="16">The sequence shown here is derived from an EMBL/GenBank/DDBJ whole genome shotgun (WGS) entry which is preliminary data.</text>
</comment>
<dbReference type="GO" id="GO:0006355">
    <property type="term" value="P:regulation of DNA-templated transcription"/>
    <property type="evidence" value="ECO:0007669"/>
    <property type="project" value="InterPro"/>
</dbReference>
<keyword evidence="8 10" id="KW-0804">Transcription</keyword>
<dbReference type="GO" id="GO:0000932">
    <property type="term" value="C:P-body"/>
    <property type="evidence" value="ECO:0007669"/>
    <property type="project" value="UniProtKB-UniRule"/>
</dbReference>
<keyword evidence="9 10" id="KW-0539">Nucleus</keyword>
<evidence type="ECO:0000256" key="3">
    <source>
        <dbReference type="ARBA" id="ARBA00007682"/>
    </source>
</evidence>
<keyword evidence="4 10" id="KW-0963">Cytoplasm</keyword>
<accession>A0A9P8D1A6</accession>
<evidence type="ECO:0000256" key="12">
    <source>
        <dbReference type="SAM" id="MobiDB-lite"/>
    </source>
</evidence>
<evidence type="ECO:0000256" key="8">
    <source>
        <dbReference type="ARBA" id="ARBA00023163"/>
    </source>
</evidence>
<dbReference type="Pfam" id="PF23670">
    <property type="entry name" value="PIGBOS1"/>
    <property type="match status" value="1"/>
</dbReference>
<evidence type="ECO:0000313" key="17">
    <source>
        <dbReference type="Proteomes" id="UP000717515"/>
    </source>
</evidence>
<dbReference type="Gene3D" id="2.30.30.1020">
    <property type="entry name" value="CCR4-NOT complex subunit 2/3/5, C-terminal domain"/>
    <property type="match status" value="1"/>
</dbReference>
<feature type="compositionally biased region" description="Low complexity" evidence="12">
    <location>
        <begin position="78"/>
        <end position="103"/>
    </location>
</feature>
<keyword evidence="10" id="KW-0010">Activator</keyword>
<dbReference type="FunFam" id="2.30.30.1020:FF:000006">
    <property type="entry name" value="CCR4-NOT transcription complex, subunit 3"/>
    <property type="match status" value="1"/>
</dbReference>
<feature type="region of interest" description="Disordered" evidence="12">
    <location>
        <begin position="374"/>
        <end position="460"/>
    </location>
</feature>
<dbReference type="InterPro" id="IPR007207">
    <property type="entry name" value="Not_N"/>
</dbReference>
<feature type="transmembrane region" description="Helical" evidence="13">
    <location>
        <begin position="26"/>
        <end position="44"/>
    </location>
</feature>
<dbReference type="GO" id="GO:0000289">
    <property type="term" value="P:nuclear-transcribed mRNA poly(A) tail shortening"/>
    <property type="evidence" value="ECO:0007669"/>
    <property type="project" value="UniProtKB-ARBA"/>
</dbReference>
<feature type="region of interest" description="Disordered" evidence="12">
    <location>
        <begin position="505"/>
        <end position="606"/>
    </location>
</feature>
<dbReference type="GO" id="GO:0005634">
    <property type="term" value="C:nucleus"/>
    <property type="evidence" value="ECO:0007669"/>
    <property type="project" value="UniProtKB-SubCell"/>
</dbReference>
<keyword evidence="13" id="KW-1133">Transmembrane helix</keyword>
<feature type="domain" description="CCR4-Not complex component Not N-terminal" evidence="14">
    <location>
        <begin position="134"/>
        <end position="361"/>
    </location>
</feature>
<evidence type="ECO:0000256" key="7">
    <source>
        <dbReference type="ARBA" id="ARBA00023015"/>
    </source>
</evidence>
<gene>
    <name evidence="16" type="ORF">KVV02_001896</name>
</gene>
<dbReference type="InterPro" id="IPR040168">
    <property type="entry name" value="Not2/3/5"/>
</dbReference>
<keyword evidence="5 10" id="KW-0678">Repressor</keyword>
<evidence type="ECO:0000256" key="1">
    <source>
        <dbReference type="ARBA" id="ARBA00004123"/>
    </source>
</evidence>
<dbReference type="InterPro" id="IPR057394">
    <property type="entry name" value="PIGBOS1"/>
</dbReference>
<comment type="subcellular location">
    <subcellularLocation>
        <location evidence="2 10">Cytoplasm</location>
    </subcellularLocation>
    <subcellularLocation>
        <location evidence="1 10">Nucleus</location>
    </subcellularLocation>
</comment>
<feature type="compositionally biased region" description="Polar residues" evidence="12">
    <location>
        <begin position="572"/>
        <end position="585"/>
    </location>
</feature>
<dbReference type="PANTHER" id="PTHR23326">
    <property type="entry name" value="CCR4 NOT-RELATED"/>
    <property type="match status" value="1"/>
</dbReference>
<evidence type="ECO:0000259" key="15">
    <source>
        <dbReference type="Pfam" id="PF04153"/>
    </source>
</evidence>
<evidence type="ECO:0000313" key="16">
    <source>
        <dbReference type="EMBL" id="KAG9326946.1"/>
    </source>
</evidence>
<feature type="compositionally biased region" description="Polar residues" evidence="12">
    <location>
        <begin position="593"/>
        <end position="602"/>
    </location>
</feature>
<feature type="compositionally biased region" description="Low complexity" evidence="12">
    <location>
        <begin position="512"/>
        <end position="556"/>
    </location>
</feature>
<dbReference type="Proteomes" id="UP000717515">
    <property type="component" value="Unassembled WGS sequence"/>
</dbReference>
<evidence type="ECO:0000256" key="13">
    <source>
        <dbReference type="SAM" id="Phobius"/>
    </source>
</evidence>
<feature type="compositionally biased region" description="Polar residues" evidence="12">
    <location>
        <begin position="442"/>
        <end position="454"/>
    </location>
</feature>
<feature type="region of interest" description="Disordered" evidence="12">
    <location>
        <begin position="74"/>
        <end position="106"/>
    </location>
</feature>
<feature type="compositionally biased region" description="Basic and acidic residues" evidence="12">
    <location>
        <begin position="383"/>
        <end position="402"/>
    </location>
</feature>
<keyword evidence="13" id="KW-0812">Transmembrane</keyword>
<dbReference type="Pfam" id="PF04065">
    <property type="entry name" value="Not3"/>
    <property type="match status" value="1"/>
</dbReference>
<keyword evidence="7 10" id="KW-0805">Transcription regulation</keyword>
<evidence type="ECO:0000256" key="10">
    <source>
        <dbReference type="PIRNR" id="PIRNR005290"/>
    </source>
</evidence>
<comment type="function">
    <text evidence="10">Acts as component of the CCR4-NOT core complex, which in the nucleus seems to be a general transcription factor, and in the cytoplasm the major mRNA deadenylase involved in mRNA turnover. The NOT protein subcomplex negatively regulates the basal and activated transcription of many genes. Preferentially affects TC-type TATA element-dependent transcription. Could directly or indirectly inhibit component(s) of the general transcription machinery.</text>
</comment>
<name>A0A9P8D1A6_MORAP</name>
<evidence type="ECO:0000256" key="2">
    <source>
        <dbReference type="ARBA" id="ARBA00004496"/>
    </source>
</evidence>
<evidence type="ECO:0000256" key="5">
    <source>
        <dbReference type="ARBA" id="ARBA00022491"/>
    </source>
</evidence>
<dbReference type="AlphaFoldDB" id="A0A9P8D1A6"/>
<evidence type="ECO:0000256" key="6">
    <source>
        <dbReference type="ARBA" id="ARBA00022553"/>
    </source>
</evidence>
<dbReference type="InterPro" id="IPR038635">
    <property type="entry name" value="CCR4-NOT_su2/3/5_C_sf"/>
</dbReference>
<sequence length="780" mass="87265">MRARLCILQLQSTINNNTGPSTMNRHVPAIIAAGVGIMSGFYIWEPMFKKYQRESKGTWQYEVVQQTRAEEMNRHAEAAVASASSSTATAEPSGSTTSASPTAQQQQLIPPYRIHTEQTSSNAPSRIYSSAMASRKLQTEIDKVLKKVAEGVETFEETLEKIETSTNVNQKEKYESDLKKEIKKLQRLRDQIKTWISSSDIKDKRALMDNRKLIEQQMEKFKAIEKEMKTKAYSREGLIMSGRMDPKEKEKAEACSWVTDRVEALTIQMEALEAEVETLQASAKKGKNNPAKERISELEDKIERHKWHQGRLELILRLLENGQIETDKVVGIQEDVNYYVDENLDPDFAEDEEIYTDLNLEEEEDYFAVGTEDHLNAQDQDDSSQKDDTYDSTPRKPAKESEPEPSPTRAAAKPIPTKKLSMSEPKETKPVPTASPAIAKSTPLNVPPSRQSTLPRAGSVESPVIQYATAVAANLPAESPRMAPPSASPSVSAATVIKESPSLASATANAMTASPQATPAAVVAAEPSPAPEPAQKSPQPSPVAETATTTVIAPTVPEEERSSTVSEPVAAQPSSTQPPMQATEENVQKTEEASSPMTQSQTPAAAEPAIRLPAALADLAHSFETSKDRAMAKEVGFFVHQMLEASYQFIPESTDTERPKYYAPKNPFATPSYYPQSPPSGLFENAAMFEKFDIDTLFFVFYYQQGTYQQYLAARELKKQSWRFHKKYLTWFQRHEEPKAITDDYEQGTYIYFDYEGAWCQRKKTDFRFEYKFLEDSELV</sequence>
<feature type="coiled-coil region" evidence="11">
    <location>
        <begin position="262"/>
        <end position="289"/>
    </location>
</feature>
<dbReference type="InterPro" id="IPR012270">
    <property type="entry name" value="CCR4-NOT_su3/5"/>
</dbReference>
<dbReference type="InterPro" id="IPR007282">
    <property type="entry name" value="NOT2/3/5_C"/>
</dbReference>
<dbReference type="PIRSF" id="PIRSF005290">
    <property type="entry name" value="NOT_su_3_5"/>
    <property type="match status" value="1"/>
</dbReference>
<evidence type="ECO:0000256" key="11">
    <source>
        <dbReference type="SAM" id="Coils"/>
    </source>
</evidence>
<evidence type="ECO:0000256" key="9">
    <source>
        <dbReference type="ARBA" id="ARBA00023242"/>
    </source>
</evidence>
<evidence type="ECO:0000256" key="4">
    <source>
        <dbReference type="ARBA" id="ARBA00022490"/>
    </source>
</evidence>
<reference evidence="16" key="1">
    <citation type="submission" date="2021-07" db="EMBL/GenBank/DDBJ databases">
        <title>Draft genome of Mortierella alpina, strain LL118, isolated from an aspen leaf litter sample.</title>
        <authorList>
            <person name="Yang S."/>
            <person name="Vinatzer B.A."/>
        </authorList>
    </citation>
    <scope>NUCLEOTIDE SEQUENCE</scope>
    <source>
        <strain evidence="16">LL118</strain>
    </source>
</reference>
<keyword evidence="13" id="KW-0472">Membrane</keyword>
<dbReference type="EMBL" id="JAIFTL010000011">
    <property type="protein sequence ID" value="KAG9326946.1"/>
    <property type="molecule type" value="Genomic_DNA"/>
</dbReference>
<proteinExistence type="inferred from homology"/>